<evidence type="ECO:0000313" key="4">
    <source>
        <dbReference type="Proteomes" id="UP000801492"/>
    </source>
</evidence>
<dbReference type="AlphaFoldDB" id="A0A8K0G4W8"/>
<dbReference type="Pfam" id="PF21788">
    <property type="entry name" value="TNP-like_GBD"/>
    <property type="match status" value="1"/>
</dbReference>
<dbReference type="Pfam" id="PF21789">
    <property type="entry name" value="TNP-like_RNaseH_C"/>
    <property type="match status" value="1"/>
</dbReference>
<dbReference type="EMBL" id="VTPC01088647">
    <property type="protein sequence ID" value="KAF2886109.1"/>
    <property type="molecule type" value="Genomic_DNA"/>
</dbReference>
<name>A0A8K0G4W8_IGNLU</name>
<keyword evidence="4" id="KW-1185">Reference proteome</keyword>
<protein>
    <recommendedName>
        <fullName evidence="5">Transposable element P transposase</fullName>
    </recommendedName>
</protein>
<dbReference type="Proteomes" id="UP000801492">
    <property type="component" value="Unassembled WGS sequence"/>
</dbReference>
<dbReference type="InterPro" id="IPR048366">
    <property type="entry name" value="TNP-like_GBD"/>
</dbReference>
<evidence type="ECO:0008006" key="5">
    <source>
        <dbReference type="Google" id="ProtNLM"/>
    </source>
</evidence>
<dbReference type="InterPro" id="IPR048367">
    <property type="entry name" value="TNP-like_RNaseH_C"/>
</dbReference>
<organism evidence="3 4">
    <name type="scientific">Ignelater luminosus</name>
    <name type="common">Cucubano</name>
    <name type="synonym">Pyrophorus luminosus</name>
    <dbReference type="NCBI Taxonomy" id="2038154"/>
    <lineage>
        <taxon>Eukaryota</taxon>
        <taxon>Metazoa</taxon>
        <taxon>Ecdysozoa</taxon>
        <taxon>Arthropoda</taxon>
        <taxon>Hexapoda</taxon>
        <taxon>Insecta</taxon>
        <taxon>Pterygota</taxon>
        <taxon>Neoptera</taxon>
        <taxon>Endopterygota</taxon>
        <taxon>Coleoptera</taxon>
        <taxon>Polyphaga</taxon>
        <taxon>Elateriformia</taxon>
        <taxon>Elateroidea</taxon>
        <taxon>Elateridae</taxon>
        <taxon>Agrypninae</taxon>
        <taxon>Pyrophorini</taxon>
        <taxon>Ignelater</taxon>
    </lineage>
</organism>
<reference evidence="3" key="1">
    <citation type="submission" date="2019-08" db="EMBL/GenBank/DDBJ databases">
        <title>The genome of the North American firefly Photinus pyralis.</title>
        <authorList>
            <consortium name="Photinus pyralis genome working group"/>
            <person name="Fallon T.R."/>
            <person name="Sander Lower S.E."/>
            <person name="Weng J.-K."/>
        </authorList>
    </citation>
    <scope>NUCLEOTIDE SEQUENCE</scope>
    <source>
        <strain evidence="3">TRF0915ILg1</strain>
        <tissue evidence="3">Whole body</tissue>
    </source>
</reference>
<evidence type="ECO:0000259" key="2">
    <source>
        <dbReference type="Pfam" id="PF21789"/>
    </source>
</evidence>
<gene>
    <name evidence="3" type="ORF">ILUMI_20063</name>
</gene>
<comment type="caution">
    <text evidence="3">The sequence shown here is derived from an EMBL/GenBank/DDBJ whole genome shotgun (WGS) entry which is preliminary data.</text>
</comment>
<feature type="domain" description="Transposable element P transposase-like RNase H C-terminal" evidence="2">
    <location>
        <begin position="172"/>
        <end position="203"/>
    </location>
</feature>
<sequence>GKLAKFDHLLQAIEDDKTRRCQMLNKIRECYLHIDRYPSIKTKVSVAAKTLSNTMAAAIETAMSCNKIPSEATHTAEFVILINNLFDSFNSHKKPGPRTTLLNLGISNKTRHISFWNQIIKVIEEWTFRDRKDGWIKKYMLFKYGWINNIKGLKVIRQICQNAGFEYLRTRALNQDPIEKLFSLIRQHGVGNTNPTPFQHLSALKTSVPNNLISHSNKNSNC</sequence>
<evidence type="ECO:0000313" key="3">
    <source>
        <dbReference type="EMBL" id="KAF2886109.1"/>
    </source>
</evidence>
<proteinExistence type="predicted"/>
<evidence type="ECO:0000259" key="1">
    <source>
        <dbReference type="Pfam" id="PF21788"/>
    </source>
</evidence>
<dbReference type="OrthoDB" id="6768659at2759"/>
<feature type="domain" description="Transposable element P transposase-like GTP-binding insertion" evidence="1">
    <location>
        <begin position="3"/>
        <end position="94"/>
    </location>
</feature>
<feature type="non-terminal residue" evidence="3">
    <location>
        <position position="1"/>
    </location>
</feature>
<accession>A0A8K0G4W8</accession>